<dbReference type="SMART" id="SM01067">
    <property type="entry name" value="CBM_3"/>
    <property type="match status" value="1"/>
</dbReference>
<dbReference type="PROSITE" id="PS51172">
    <property type="entry name" value="CBM3"/>
    <property type="match status" value="1"/>
</dbReference>
<dbReference type="Pfam" id="PF02494">
    <property type="entry name" value="HYR"/>
    <property type="match status" value="7"/>
</dbReference>
<proteinExistence type="predicted"/>
<gene>
    <name evidence="2" type="ORF">EHE19_013060</name>
</gene>
<dbReference type="PANTHER" id="PTHR24273:SF32">
    <property type="entry name" value="HYALIN"/>
    <property type="match status" value="1"/>
</dbReference>
<dbReference type="OrthoDB" id="2442444at2"/>
<dbReference type="PANTHER" id="PTHR24273">
    <property type="entry name" value="FI04643P-RELATED"/>
    <property type="match status" value="1"/>
</dbReference>
<keyword evidence="3" id="KW-1185">Reference proteome</keyword>
<dbReference type="EMBL" id="CP061336">
    <property type="protein sequence ID" value="QNU65822.1"/>
    <property type="molecule type" value="Genomic_DNA"/>
</dbReference>
<name>A0A4V6EPC0_9FIRM</name>
<evidence type="ECO:0000256" key="1">
    <source>
        <dbReference type="ARBA" id="ARBA00022737"/>
    </source>
</evidence>
<dbReference type="KEGG" id="rher:EHE19_013060"/>
<dbReference type="Proteomes" id="UP000306409">
    <property type="component" value="Chromosome"/>
</dbReference>
<dbReference type="Gene3D" id="2.60.40.710">
    <property type="entry name" value="Endoglucanase-like"/>
    <property type="match status" value="1"/>
</dbReference>
<dbReference type="SUPFAM" id="SSF49384">
    <property type="entry name" value="Carbohydrate-binding domain"/>
    <property type="match status" value="1"/>
</dbReference>
<dbReference type="InterPro" id="IPR003410">
    <property type="entry name" value="HYR_dom"/>
</dbReference>
<dbReference type="Gene3D" id="3.30.1920.20">
    <property type="match status" value="2"/>
</dbReference>
<keyword evidence="1" id="KW-0677">Repeat</keyword>
<accession>A0A4V6EPC0</accession>
<dbReference type="GO" id="GO:0005975">
    <property type="term" value="P:carbohydrate metabolic process"/>
    <property type="evidence" value="ECO:0007669"/>
    <property type="project" value="InterPro"/>
</dbReference>
<dbReference type="InterPro" id="IPR008965">
    <property type="entry name" value="CBM2/CBM3_carb-bd_dom_sf"/>
</dbReference>
<dbReference type="InterPro" id="IPR036966">
    <property type="entry name" value="CBM3_sf"/>
</dbReference>
<reference evidence="2 3" key="1">
    <citation type="submission" date="2020-09" db="EMBL/GenBank/DDBJ databases">
        <title>Characterization and genome sequencing of Ruminiclostridium sp. nov. MA18.</title>
        <authorList>
            <person name="Rettenmaier R."/>
            <person name="Kowollik M.-L."/>
            <person name="Liebl W."/>
            <person name="Zverlov V."/>
        </authorList>
    </citation>
    <scope>NUCLEOTIDE SEQUENCE [LARGE SCALE GENOMIC DNA]</scope>
    <source>
        <strain evidence="2 3">MA18</strain>
    </source>
</reference>
<organism evidence="2 3">
    <name type="scientific">Ruminiclostridium herbifermentans</name>
    <dbReference type="NCBI Taxonomy" id="2488810"/>
    <lineage>
        <taxon>Bacteria</taxon>
        <taxon>Bacillati</taxon>
        <taxon>Bacillota</taxon>
        <taxon>Clostridia</taxon>
        <taxon>Eubacteriales</taxon>
        <taxon>Oscillospiraceae</taxon>
        <taxon>Ruminiclostridium</taxon>
    </lineage>
</organism>
<evidence type="ECO:0000313" key="2">
    <source>
        <dbReference type="EMBL" id="QNU65822.1"/>
    </source>
</evidence>
<dbReference type="RefSeq" id="WP_137698293.1">
    <property type="nucleotide sequence ID" value="NZ_CP061336.1"/>
</dbReference>
<protein>
    <submittedName>
        <fullName evidence="2">HYR domain-containing protein</fullName>
    </submittedName>
</protein>
<dbReference type="Pfam" id="PF00942">
    <property type="entry name" value="CBM_3"/>
    <property type="match status" value="1"/>
</dbReference>
<dbReference type="GO" id="GO:0030248">
    <property type="term" value="F:cellulose binding"/>
    <property type="evidence" value="ECO:0007669"/>
    <property type="project" value="InterPro"/>
</dbReference>
<dbReference type="InterPro" id="IPR058094">
    <property type="entry name" value="Ig-like_OmpL47-like"/>
</dbReference>
<dbReference type="InterPro" id="IPR001956">
    <property type="entry name" value="CBM3"/>
</dbReference>
<sequence length="3013" mass="320831">MMKHVKTLFQKVNSCFGKQKIFLYFCMLFILSAFFTVTINQNDVYAAAEPAGTIYAASPIRQQIRLGQATSVVPGGRGFMLPQAVVVKDKSGNPIQGLQITFEVFDNSTISASMRGSNSKIVKIMTDANGMALATNTHASYLGEGYQVYSRVTKAVETITVTASAPGFNTITFEVEVGTVGGNIYDNTNPFIFVSAKNDDGTTYIAGTWARDPVTVTYSATDSLSEIIYLTPEQIFSKDGANQFAVGEAIDAVNLSQSISFGPINIDRTAPITYVSDTEPEFGDWNNDAVEVEFYATDNVSGVAAIYYKINDEEPVKIESNNFITTVNTEGINQIKYWAVDIAGNIEDEQTLTVKIDKSSPTLTKRLSPNENSNGWNDTAVELYLTAEDMYSGVREIYYQVGDEDEAQAIGNSAIVSIYEEGTTKVTFWAVDNLGFVSEKETVSVNIDKTNPVLTVPMDITLEATAIKTPVLLGTPTVVDISEVKITNDAPQDGFPVGVTKVKWIAEDSVGKITEGVQTITVKDTTKPLLTVQGNIVKEATGILTPVVVGPAEAKDIFSVNITNDAPQEGFPLGDTKVTFTATDANGNSVTAIQYVTIKDRTPPVLTLPADITSYEATAVRTPIDIGMATATDIFEVTIGNNAPADYVVGTTDVAWTATDANGNVSTGIQKITVVDTTKPVLNIPDDITIEATARRMKIDIGEATATDIFAVSIKNDAPADFGVGTTKVTWTATDANGNVTTKVQNITVTDTTKPEIKVKDDIIIEATGRTTPVQLALPDVSDIFETTITNNAPENNIFPLGKTTVTWTVKDSNGNVSTGVQIVNVVDTTKPLLTLPKDIMVEATAIRTPVEIGTANATDIFNVTIKNNAPADYPVGETKVIWTATDENGNITEGIQTIIVVDTTKPVISISGNTTNVEATGRRTPVTFKATATDIFKVTITDNAPADYPLGETIVTVTATDENGNIASKDVKVTVVDTTKPLMELPPDMTVEANAVRSIIDIGQPEVSDIFDCTVENDAPADYPIGITKVIWTATDENGNTSIGTQIITVKDTTKPELIVPEDIIAEATAVLSPISLGKAIANDIFDVTIKNNAPEAFGLGQTVVTWTATDANGNVTTDTQRVIVKDTTPPAIVSIEDLTIEATDILTPVDLVEPKVTEIFKVTMSNDAPEAFPLGTTKVVWTIKDENGNSTTAIQSVTIVDTTKPVLNLPADIKLEATAVRTPVNLIQATASDIFGADVTSDAPVDFPVGVTTITWTATDKNGNITTGTQKVTIEDTTKPILTVPEAIKAEATDIRTALNIGMAKATDIFPVLITNDAPADFPIGNTIVKWTATDENGNVSTAEQLITIEDTTKPVLILPEDITTEATARKTPVNIGEAKAIDIFKVNITNDAPAEYPLGKTIVIWTAIDENGNVSKAEQVITIVDTTAPELNVPNNIETEATAINTPVSIGLATATDIFNVTVTSDAPVVYPIGETIVTWTAKDENGNVSTKEQIIKIVDTTKPVLKVPDNIEAEATAIKTPINIREATATDIFKVDIVNDAPEAFPVGVTIVKWTATDANGNVSEAEQIIKIVDSTKPVLVIPASITTEATSIRTPVDIGKATATDIFPVELINDAPADYPIGETIIHWKATDANGNVSEAEQVIKIVDTTKPVLVVPGPVTAEAIAIETPVNIGGATASDIFEVVITSDAPEKYLLGETVVTWTATDANGNVSTAEQVITIVDTTKPVITAPADIKEEATAINTPVDIGQATATDIYPVTITSDKPESYTLGETIVTWKATDANGNESTATQKITIVDTTPPEIIKPKPLIIEATALKTPVNLVSPETRDIYEVTTSHNAPAGGFTLGKTEVIWTATDANGNVSTEIQEIIIVDTTKPVITAPKDIIMEATAVRTLVDLGSPTTFDIFKVTTTNDAPADFPVGTTVVVWTATDENGNVATAEQKVTIVDTTKPELTVPADVTAEATAINTPVDIGEATATDIFEVTIVNDDPKEYKLGETIVTWTATDENGNVSTKKQKITIKDTTPPELTVPENITAEAVAINTPVDIGEATATDIYPVTITCDKPDSYKLGTTPVTWTATDANGNVTKKVQLITIVDTTKPVVIPPADIEKEATAVLTPVNIGVPTTSDIYKMTVKNDAPAAFPIGTTIVKWEVIDENGNVTIVEQKITIVDTTPPELIVPKDITEEATAVRTPLKIGEATASDIFKITVTNDAPADFPIGETIVTWTATDENGNVSKAEQRITIVDTTKPELTVPDDIVTEATAIETPVDIGEAIASDIFEVTLINDAPEVYPLGTKTVKWTATDANGNVTTKEQKITIKDTTRPELIVPEDITVEATAIRTPVDIGEATATDIFKVTITNNALADYPLGKTVVTWKATDENGNVSTAEQVITVVDTTKPVLKVPGDIVAEATALLTPLDIGVGIATDIFDVALSNDAPAAYPLGITIVTWTAIDENGNIATGKQRIRIVDTTKPVLSVPKDITAEATAIRTPVDIGQAEATDIFPVTITNDAPADYQIGTTRVTWIATDANGNVTTAEQKITIVDTTAPKLIVPKDIVAEATALRTPVDIGIATATDIFPVTITNNAPADYPIGITEVIWTAIDENGNVTTAVQKIIIVDTTAPELIVPKDIAAEATALRTPVDIGIATATDIFPVTITNNAPADYPIGDTTVTWTATDANGNVTTKEQVVTIIDTTMPVLVLPNDIVKEATGIRTPVDIGNAVATDIFETTIRNNAPVDYPIGDTYVVWIAKDENLNVATGRQKITIVDTTKPELTVPADVTVTATGIRTVVAIGQATAKDIFDVTISNNAPADFPVGETLVTWTATDANGNITTAVQKVTVKPVQNTVLLKAYNSNKADTTNTLDPRIMLQNTSNTTINLSDIKIRYYYTVDGDKGQSYYCDYAQVGGSGAQRAITSSVTGTAQKSTAKPGSDYYLEISFSSNAGTLNPGEKVEIQGRLTKTDWTNYTQTNDYSFNPTATEYTENTKITVYLSGNLFYGVEP</sequence>
<dbReference type="PROSITE" id="PS50825">
    <property type="entry name" value="HYR"/>
    <property type="match status" value="1"/>
</dbReference>
<dbReference type="NCBIfam" id="NF047446">
    <property type="entry name" value="barrel_OmpL47"/>
    <property type="match status" value="2"/>
</dbReference>
<evidence type="ECO:0000313" key="3">
    <source>
        <dbReference type="Proteomes" id="UP000306409"/>
    </source>
</evidence>